<evidence type="ECO:0000256" key="1">
    <source>
        <dbReference type="SAM" id="MobiDB-lite"/>
    </source>
</evidence>
<comment type="caution">
    <text evidence="2">The sequence shown here is derived from an EMBL/GenBank/DDBJ whole genome shotgun (WGS) entry which is preliminary data.</text>
</comment>
<reference evidence="2" key="1">
    <citation type="submission" date="2020-06" db="EMBL/GenBank/DDBJ databases">
        <authorList>
            <person name="Li T."/>
            <person name="Hu X."/>
            <person name="Zhang T."/>
            <person name="Song X."/>
            <person name="Zhang H."/>
            <person name="Dai N."/>
            <person name="Sheng W."/>
            <person name="Hou X."/>
            <person name="Wei L."/>
        </authorList>
    </citation>
    <scope>NUCLEOTIDE SEQUENCE</scope>
    <source>
        <strain evidence="2">G01</strain>
        <tissue evidence="2">Leaf</tissue>
    </source>
</reference>
<evidence type="ECO:0000313" key="2">
    <source>
        <dbReference type="EMBL" id="KAL0327085.1"/>
    </source>
</evidence>
<feature type="region of interest" description="Disordered" evidence="1">
    <location>
        <begin position="1"/>
        <end position="168"/>
    </location>
</feature>
<dbReference type="AlphaFoldDB" id="A0AAW2M950"/>
<dbReference type="EMBL" id="JACGWK010000011">
    <property type="protein sequence ID" value="KAL0327085.1"/>
    <property type="molecule type" value="Genomic_DNA"/>
</dbReference>
<proteinExistence type="predicted"/>
<organism evidence="2">
    <name type="scientific">Sesamum angustifolium</name>
    <dbReference type="NCBI Taxonomy" id="2727405"/>
    <lineage>
        <taxon>Eukaryota</taxon>
        <taxon>Viridiplantae</taxon>
        <taxon>Streptophyta</taxon>
        <taxon>Embryophyta</taxon>
        <taxon>Tracheophyta</taxon>
        <taxon>Spermatophyta</taxon>
        <taxon>Magnoliopsida</taxon>
        <taxon>eudicotyledons</taxon>
        <taxon>Gunneridae</taxon>
        <taxon>Pentapetalae</taxon>
        <taxon>asterids</taxon>
        <taxon>lamiids</taxon>
        <taxon>Lamiales</taxon>
        <taxon>Pedaliaceae</taxon>
        <taxon>Sesamum</taxon>
    </lineage>
</organism>
<dbReference type="PANTHER" id="PTHR33116:SF86">
    <property type="entry name" value="REVERSE TRANSCRIPTASE DOMAIN-CONTAINING PROTEIN"/>
    <property type="match status" value="1"/>
</dbReference>
<dbReference type="PANTHER" id="PTHR33116">
    <property type="entry name" value="REVERSE TRANSCRIPTASE ZINC-BINDING DOMAIN-CONTAINING PROTEIN-RELATED-RELATED"/>
    <property type="match status" value="1"/>
</dbReference>
<reference evidence="2" key="2">
    <citation type="journal article" date="2024" name="Plant">
        <title>Genomic evolution and insights into agronomic trait innovations of Sesamum species.</title>
        <authorList>
            <person name="Miao H."/>
            <person name="Wang L."/>
            <person name="Qu L."/>
            <person name="Liu H."/>
            <person name="Sun Y."/>
            <person name="Le M."/>
            <person name="Wang Q."/>
            <person name="Wei S."/>
            <person name="Zheng Y."/>
            <person name="Lin W."/>
            <person name="Duan Y."/>
            <person name="Cao H."/>
            <person name="Xiong S."/>
            <person name="Wang X."/>
            <person name="Wei L."/>
            <person name="Li C."/>
            <person name="Ma Q."/>
            <person name="Ju M."/>
            <person name="Zhao R."/>
            <person name="Li G."/>
            <person name="Mu C."/>
            <person name="Tian Q."/>
            <person name="Mei H."/>
            <person name="Zhang T."/>
            <person name="Gao T."/>
            <person name="Zhang H."/>
        </authorList>
    </citation>
    <scope>NUCLEOTIDE SEQUENCE</scope>
    <source>
        <strain evidence="2">G01</strain>
    </source>
</reference>
<evidence type="ECO:0008006" key="3">
    <source>
        <dbReference type="Google" id="ProtNLM"/>
    </source>
</evidence>
<feature type="compositionally biased region" description="Pro residues" evidence="1">
    <location>
        <begin position="108"/>
        <end position="146"/>
    </location>
</feature>
<sequence length="727" mass="82290">MIATQGVSPSPAHQKPIFRPPGSLQSYPAPTPPPRRGSSIFDVFEIAPTDYFPPNHSIPIITNQDPKTPHSPVQDLNQSPPSPHNPTVSNSSPSTNQTVTSPHISPLLPDPSPGPSIEVPPPKAPDPSLPSPTPPPSSAPTIPPPCSSSSARPRKRLPSHPKPPPSPCPSLVNADVLLQSYSVNHIDVSVKLAEDQDWWRFTVLGMADSEFREALADCELVDLGFSGDPFTWSNRHPAPTTVWERLDRGCANIDWTHRLKTERVFSKSKSKPWRFEAAWLQSPQCEQVVERGWRSPLHIGSSNGISSQLEYCREQLRSWSKLTFQEEASSIRKELEQIAAYNETTWRQRSKDLWLREGDRNTHFFHQRASHRFQTNLIRKIRGMTVEDIALGTAQLLPVVTPSMAEELLLPTRKKRFPRPCSRWLPSNLRAPTDPRALWRSNWMLAKRMIKLSGLSSSRVSICRRAPSISHLLFADDTLIFSRASSTVAREILTVLDIYRRASGQEINFAKSSVAFSRNTKEEVRQTTAGTLCIRRENKMELYLGLPSKVARSKKDLFGTIRDRVWRRISGWNEKLLSQAGKEVLIKSVIQAIPVYAMGCFRLPTTLLSEIQGMVAKFWWGNKGNRKIHWLSWDRLCDSKLKGGLGFRQLSLFNIAMLAKQLWRILKHPNRLLSRVLRAHYFPNSDIFSASSGWRPSFTWRSLMAAQSLFRAECRWRVVGVVYSCLE</sequence>
<accession>A0AAW2M950</accession>
<name>A0AAW2M950_9LAMI</name>
<feature type="compositionally biased region" description="Low complexity" evidence="1">
    <location>
        <begin position="85"/>
        <end position="107"/>
    </location>
</feature>
<protein>
    <recommendedName>
        <fullName evidence="3">Reverse transcriptase domain-containing protein</fullName>
    </recommendedName>
</protein>
<gene>
    <name evidence="2" type="ORF">Sangu_1786500</name>
</gene>